<dbReference type="AlphaFoldDB" id="A0A8J4ABY7"/>
<evidence type="ECO:0000313" key="4">
    <source>
        <dbReference type="Proteomes" id="UP000614996"/>
    </source>
</evidence>
<protein>
    <recommendedName>
        <fullName evidence="2">MIP18 family-like domain-containing protein</fullName>
    </recommendedName>
</protein>
<dbReference type="PANTHER" id="PTHR42831">
    <property type="entry name" value="FE-S PROTEIN MATURATION AUXILIARY FACTOR YITW"/>
    <property type="match status" value="1"/>
</dbReference>
<dbReference type="Proteomes" id="UP000614996">
    <property type="component" value="Unassembled WGS sequence"/>
</dbReference>
<comment type="caution">
    <text evidence="3">The sequence shown here is derived from an EMBL/GenBank/DDBJ whole genome shotgun (WGS) entry which is preliminary data.</text>
</comment>
<dbReference type="PANTHER" id="PTHR42831:SF1">
    <property type="entry name" value="FE-S PROTEIN MATURATION AUXILIARY FACTOR YITW"/>
    <property type="match status" value="1"/>
</dbReference>
<dbReference type="SUPFAM" id="SSF117916">
    <property type="entry name" value="Fe-S cluster assembly (FSCA) domain-like"/>
    <property type="match status" value="1"/>
</dbReference>
<gene>
    <name evidence="3" type="ORF">NUM_31240</name>
</gene>
<organism evidence="3 4">
    <name type="scientific">Actinocatenispora comari</name>
    <dbReference type="NCBI Taxonomy" id="2807577"/>
    <lineage>
        <taxon>Bacteria</taxon>
        <taxon>Bacillati</taxon>
        <taxon>Actinomycetota</taxon>
        <taxon>Actinomycetes</taxon>
        <taxon>Micromonosporales</taxon>
        <taxon>Micromonosporaceae</taxon>
        <taxon>Actinocatenispora</taxon>
    </lineage>
</organism>
<name>A0A8J4ABY7_9ACTN</name>
<dbReference type="InterPro" id="IPR034904">
    <property type="entry name" value="FSCA_dom_sf"/>
</dbReference>
<dbReference type="Pfam" id="PF01883">
    <property type="entry name" value="FeS_assembly_P"/>
    <property type="match status" value="1"/>
</dbReference>
<feature type="domain" description="MIP18 family-like" evidence="2">
    <location>
        <begin position="44"/>
        <end position="112"/>
    </location>
</feature>
<evidence type="ECO:0000313" key="3">
    <source>
        <dbReference type="EMBL" id="GIL27870.1"/>
    </source>
</evidence>
<dbReference type="InterPro" id="IPR002744">
    <property type="entry name" value="MIP18-like"/>
</dbReference>
<evidence type="ECO:0000256" key="1">
    <source>
        <dbReference type="SAM" id="MobiDB-lite"/>
    </source>
</evidence>
<dbReference type="EMBL" id="BOPO01000053">
    <property type="protein sequence ID" value="GIL27870.1"/>
    <property type="molecule type" value="Genomic_DNA"/>
</dbReference>
<reference evidence="4" key="1">
    <citation type="journal article" date="2021" name="Int. J. Syst. Evol. Microbiol.">
        <title>Actinocatenispora comari sp. nov., an endophytic actinomycete isolated from aerial parts of Comarum salesowianum.</title>
        <authorList>
            <person name="Oyunbileg N."/>
            <person name="Iizaka Y."/>
            <person name="Hamada M."/>
            <person name="Davaapurev B.O."/>
            <person name="Fukumoto A."/>
            <person name="Tsetseg B."/>
            <person name="Kato F."/>
            <person name="Tamura T."/>
            <person name="Batkhuu J."/>
            <person name="Anzai Y."/>
        </authorList>
    </citation>
    <scope>NUCLEOTIDE SEQUENCE [LARGE SCALE GENOMIC DNA]</scope>
    <source>
        <strain evidence="4">NUM-2625</strain>
    </source>
</reference>
<dbReference type="Gene3D" id="3.30.300.130">
    <property type="entry name" value="Fe-S cluster assembly (FSCA)"/>
    <property type="match status" value="1"/>
</dbReference>
<proteinExistence type="predicted"/>
<dbReference type="InterPro" id="IPR052339">
    <property type="entry name" value="Fe-S_Maturation_MIP18"/>
</dbReference>
<dbReference type="RefSeq" id="WP_225918605.1">
    <property type="nucleotide sequence ID" value="NZ_BOPO01000053.1"/>
</dbReference>
<evidence type="ECO:0000259" key="2">
    <source>
        <dbReference type="Pfam" id="PF01883"/>
    </source>
</evidence>
<feature type="region of interest" description="Disordered" evidence="1">
    <location>
        <begin position="1"/>
        <end position="20"/>
    </location>
</feature>
<sequence>MTAQPKAEPDPRTPTAGYRTDDPLSVTAWLAADQHAAPDRCLYRALLREVIDPELGVNIVDLGLVYDIRVADDVAHIRMTLTTPGCPLGAYLDDEVRRCLWGAPGVADVDVQVVWDPPWRPEMMSDRARAQLGWKP</sequence>
<keyword evidence="4" id="KW-1185">Reference proteome</keyword>
<accession>A0A8J4ABY7</accession>